<dbReference type="PANTHER" id="PTHR12110:SF53">
    <property type="entry name" value="BLR5974 PROTEIN"/>
    <property type="match status" value="1"/>
</dbReference>
<dbReference type="Gene3D" id="3.20.20.150">
    <property type="entry name" value="Divalent-metal-dependent TIM barrel enzymes"/>
    <property type="match status" value="1"/>
</dbReference>
<dbReference type="STRING" id="429728.SAMN05216456_3332"/>
<protein>
    <submittedName>
        <fullName evidence="2">Sugar phosphate isomerase/epimerase</fullName>
    </submittedName>
</protein>
<gene>
    <name evidence="2" type="ORF">SAMN05216456_3332</name>
</gene>
<dbReference type="InterPro" id="IPR013022">
    <property type="entry name" value="Xyl_isomerase-like_TIM-brl"/>
</dbReference>
<dbReference type="GO" id="GO:0016853">
    <property type="term" value="F:isomerase activity"/>
    <property type="evidence" value="ECO:0007669"/>
    <property type="project" value="UniProtKB-KW"/>
</dbReference>
<dbReference type="AlphaFoldDB" id="A0A1I7NUG9"/>
<dbReference type="InterPro" id="IPR036237">
    <property type="entry name" value="Xyl_isomerase-like_sf"/>
</dbReference>
<dbReference type="Pfam" id="PF01261">
    <property type="entry name" value="AP_endonuc_2"/>
    <property type="match status" value="1"/>
</dbReference>
<keyword evidence="3" id="KW-1185">Reference proteome</keyword>
<accession>A0A1I7NUG9</accession>
<evidence type="ECO:0000313" key="2">
    <source>
        <dbReference type="EMBL" id="SFV38325.1"/>
    </source>
</evidence>
<name>A0A1I7NUG9_9HYPH</name>
<dbReference type="EMBL" id="FPCK01000004">
    <property type="protein sequence ID" value="SFV38325.1"/>
    <property type="molecule type" value="Genomic_DNA"/>
</dbReference>
<proteinExistence type="predicted"/>
<dbReference type="InterPro" id="IPR050312">
    <property type="entry name" value="IolE/XylAMocC-like"/>
</dbReference>
<dbReference type="PANTHER" id="PTHR12110">
    <property type="entry name" value="HYDROXYPYRUVATE ISOMERASE"/>
    <property type="match status" value="1"/>
</dbReference>
<dbReference type="RefSeq" id="WP_092426528.1">
    <property type="nucleotide sequence ID" value="NZ_FPCK01000004.1"/>
</dbReference>
<organism evidence="2 3">
    <name type="scientific">Devosia crocina</name>
    <dbReference type="NCBI Taxonomy" id="429728"/>
    <lineage>
        <taxon>Bacteria</taxon>
        <taxon>Pseudomonadati</taxon>
        <taxon>Pseudomonadota</taxon>
        <taxon>Alphaproteobacteria</taxon>
        <taxon>Hyphomicrobiales</taxon>
        <taxon>Devosiaceae</taxon>
        <taxon>Devosia</taxon>
    </lineage>
</organism>
<sequence>MAENDHRIAVSTWSLHRLLGSTYPHDLTTTAIGPGEETFGEGEESLLGLPSVLANHGYHRLEIVSFHMRSRDPVYLGELRDQLERAEVRLQTLLIDAGDITHPEHGVRDQAWIAGWIDVANALGAENARVIAGKQKPSPETIARSVSALRQLADGNAGSSTRIVTENWFDLISTPEAVHSVLDQLEGRVGLLADFGNWNGEGKYEDLASILGRAELCHAKAGFADGRLDEADYGACIGIAEDAGYTGPYTLIFDADHPGEWSGLAEERDFILSRLA</sequence>
<keyword evidence="2" id="KW-0413">Isomerase</keyword>
<evidence type="ECO:0000313" key="3">
    <source>
        <dbReference type="Proteomes" id="UP000199074"/>
    </source>
</evidence>
<evidence type="ECO:0000259" key="1">
    <source>
        <dbReference type="Pfam" id="PF01261"/>
    </source>
</evidence>
<feature type="domain" description="Xylose isomerase-like TIM barrel" evidence="1">
    <location>
        <begin position="53"/>
        <end position="252"/>
    </location>
</feature>
<dbReference type="Proteomes" id="UP000199074">
    <property type="component" value="Unassembled WGS sequence"/>
</dbReference>
<reference evidence="2 3" key="1">
    <citation type="submission" date="2016-10" db="EMBL/GenBank/DDBJ databases">
        <authorList>
            <person name="de Groot N.N."/>
        </authorList>
    </citation>
    <scope>NUCLEOTIDE SEQUENCE [LARGE SCALE GENOMIC DNA]</scope>
    <source>
        <strain evidence="2 3">IPL20</strain>
    </source>
</reference>
<dbReference type="OrthoDB" id="9794305at2"/>
<dbReference type="SUPFAM" id="SSF51658">
    <property type="entry name" value="Xylose isomerase-like"/>
    <property type="match status" value="1"/>
</dbReference>